<reference evidence="2 3" key="1">
    <citation type="submission" date="2014-08" db="EMBL/GenBank/DDBJ databases">
        <authorList>
            <person name="Moulin Lionel"/>
        </authorList>
    </citation>
    <scope>NUCLEOTIDE SEQUENCE [LARGE SCALE GENOMIC DNA]</scope>
</reference>
<dbReference type="AlphaFoldDB" id="A0A090GJT6"/>
<dbReference type="EMBL" id="CCNB01000010">
    <property type="protein sequence ID" value="CDX34240.1"/>
    <property type="molecule type" value="Genomic_DNA"/>
</dbReference>
<sequence length="67" mass="7472">MPPTLLQQGSLPFPPEGGRWRCEAATDWGNHVAIKPRPDQARQSQKMCAWERGGSAKRPERGTPYAI</sequence>
<feature type="region of interest" description="Disordered" evidence="1">
    <location>
        <begin position="37"/>
        <end position="67"/>
    </location>
</feature>
<protein>
    <submittedName>
        <fullName evidence="2">Uncharacterized protein</fullName>
    </submittedName>
</protein>
<evidence type="ECO:0000256" key="1">
    <source>
        <dbReference type="SAM" id="MobiDB-lite"/>
    </source>
</evidence>
<accession>A0A090GJT6</accession>
<name>A0A090GJT6_MESPL</name>
<evidence type="ECO:0000313" key="2">
    <source>
        <dbReference type="EMBL" id="CDX34240.1"/>
    </source>
</evidence>
<gene>
    <name evidence="2" type="ORF">MPLDJ20_180057</name>
</gene>
<organism evidence="2 3">
    <name type="scientific">Mesorhizobium plurifarium</name>
    <dbReference type="NCBI Taxonomy" id="69974"/>
    <lineage>
        <taxon>Bacteria</taxon>
        <taxon>Pseudomonadati</taxon>
        <taxon>Pseudomonadota</taxon>
        <taxon>Alphaproteobacteria</taxon>
        <taxon>Hyphomicrobiales</taxon>
        <taxon>Phyllobacteriaceae</taxon>
        <taxon>Mesorhizobium</taxon>
    </lineage>
</organism>
<evidence type="ECO:0000313" key="3">
    <source>
        <dbReference type="Proteomes" id="UP000046373"/>
    </source>
</evidence>
<proteinExistence type="predicted"/>
<dbReference type="Proteomes" id="UP000046373">
    <property type="component" value="Unassembled WGS sequence"/>
</dbReference>